<evidence type="ECO:0008006" key="5">
    <source>
        <dbReference type="Google" id="ProtNLM"/>
    </source>
</evidence>
<keyword evidence="2" id="KW-0732">Signal</keyword>
<keyword evidence="4" id="KW-1185">Reference proteome</keyword>
<feature type="chain" id="PRO_5047406185" description="Lipoprotein" evidence="2">
    <location>
        <begin position="22"/>
        <end position="212"/>
    </location>
</feature>
<proteinExistence type="predicted"/>
<name>A0ABR4S9S3_9ACTN</name>
<gene>
    <name evidence="3" type="ORF">DC60_24375</name>
</gene>
<dbReference type="Proteomes" id="UP000027443">
    <property type="component" value="Unassembled WGS sequence"/>
</dbReference>
<protein>
    <recommendedName>
        <fullName evidence="5">Lipoprotein</fullName>
    </recommendedName>
</protein>
<evidence type="ECO:0000313" key="3">
    <source>
        <dbReference type="EMBL" id="KDR62175.1"/>
    </source>
</evidence>
<feature type="region of interest" description="Disordered" evidence="1">
    <location>
        <begin position="30"/>
        <end position="57"/>
    </location>
</feature>
<evidence type="ECO:0000256" key="2">
    <source>
        <dbReference type="SAM" id="SignalP"/>
    </source>
</evidence>
<feature type="signal peptide" evidence="2">
    <location>
        <begin position="1"/>
        <end position="21"/>
    </location>
</feature>
<accession>A0ABR4S9S3</accession>
<dbReference type="PROSITE" id="PS51257">
    <property type="entry name" value="PROKAR_LIPOPROTEIN"/>
    <property type="match status" value="1"/>
</dbReference>
<dbReference type="RefSeq" id="WP_049978062.1">
    <property type="nucleotide sequence ID" value="NZ_JHDU01000019.1"/>
</dbReference>
<evidence type="ECO:0000256" key="1">
    <source>
        <dbReference type="SAM" id="MobiDB-lite"/>
    </source>
</evidence>
<dbReference type="EMBL" id="JHDU01000019">
    <property type="protein sequence ID" value="KDR62175.1"/>
    <property type="molecule type" value="Genomic_DNA"/>
</dbReference>
<evidence type="ECO:0000313" key="4">
    <source>
        <dbReference type="Proteomes" id="UP000027443"/>
    </source>
</evidence>
<organism evidence="3 4">
    <name type="scientific">Streptomyces wadayamensis</name>
    <dbReference type="NCBI Taxonomy" id="141454"/>
    <lineage>
        <taxon>Bacteria</taxon>
        <taxon>Bacillati</taxon>
        <taxon>Actinomycetota</taxon>
        <taxon>Actinomycetes</taxon>
        <taxon>Kitasatosporales</taxon>
        <taxon>Streptomycetaceae</taxon>
        <taxon>Streptomyces</taxon>
    </lineage>
</organism>
<comment type="caution">
    <text evidence="3">The sequence shown here is derived from an EMBL/GenBank/DDBJ whole genome shotgun (WGS) entry which is preliminary data.</text>
</comment>
<reference evidence="3 4" key="1">
    <citation type="submission" date="2014-03" db="EMBL/GenBank/DDBJ databases">
        <title>Genome Sequence of Streptomyces wadayamensis A23 strain, an endophytic actinobacteria from Citrus reticulata.</title>
        <authorList>
            <person name="de Oliveira L.G."/>
            <person name="Tormet G.D."/>
            <person name="Marcon J."/>
            <person name="Samborsky M."/>
            <person name="Araujo W.L."/>
            <person name="de Azevedo J.L."/>
        </authorList>
    </citation>
    <scope>NUCLEOTIDE SEQUENCE [LARGE SCALE GENOMIC DNA]</scope>
    <source>
        <strain evidence="3 4">A23</strain>
    </source>
</reference>
<sequence length="212" mass="22460">MSAQRLFGRPLSRAVSLTALAALALTACGGGPATPDKGGKPAPAETAKPGGDKAERPELVMPEGFALEFRGWRSDDPREQAVLDDGREQLRAGYAAIGAGDPDAGYLAFYNTEAGLGSAKEWVRSYSGKNVTVGGELPVYDAEVRLIGERGKLASLIYCTDERGAYTVHRKTGERVGNPEGSAPTVRYVTTLRVAGDGVWRTDDVRSERGAC</sequence>